<protein>
    <recommendedName>
        <fullName evidence="3">DUF3806 domain-containing protein</fullName>
    </recommendedName>
</protein>
<dbReference type="EMBL" id="LCIT01000006">
    <property type="protein sequence ID" value="KKT63156.1"/>
    <property type="molecule type" value="Genomic_DNA"/>
</dbReference>
<proteinExistence type="predicted"/>
<organism evidence="1 2">
    <name type="scientific">Candidatus Giovannonibacteria bacterium GW2011_GWA2_44_26</name>
    <dbReference type="NCBI Taxonomy" id="1618648"/>
    <lineage>
        <taxon>Bacteria</taxon>
        <taxon>Candidatus Giovannoniibacteriota</taxon>
    </lineage>
</organism>
<sequence length="151" mass="17234">MQFSDMPIVDATRNHNKDGNYFSEKANGFLAALNIPMFVSKKDAVEFIESFDPTIDALVQSMEESGAAYSTETILLFGSTLGEAFRIVFGGQWHFSEKQERWVVVCKMKDGSDIEMNIFLKTEKRIVNGMEDSVTYYFQLTKKMIDGERLQ</sequence>
<evidence type="ECO:0000313" key="1">
    <source>
        <dbReference type="EMBL" id="KKT63156.1"/>
    </source>
</evidence>
<dbReference type="AlphaFoldDB" id="A0A0G1IUW4"/>
<dbReference type="Proteomes" id="UP000033945">
    <property type="component" value="Unassembled WGS sequence"/>
</dbReference>
<reference evidence="1 2" key="1">
    <citation type="journal article" date="2015" name="Nature">
        <title>rRNA introns, odd ribosomes, and small enigmatic genomes across a large radiation of phyla.</title>
        <authorList>
            <person name="Brown C.T."/>
            <person name="Hug L.A."/>
            <person name="Thomas B.C."/>
            <person name="Sharon I."/>
            <person name="Castelle C.J."/>
            <person name="Singh A."/>
            <person name="Wilkins M.J."/>
            <person name="Williams K.H."/>
            <person name="Banfield J.F."/>
        </authorList>
    </citation>
    <scope>NUCLEOTIDE SEQUENCE [LARGE SCALE GENOMIC DNA]</scope>
</reference>
<accession>A0A0G1IUW4</accession>
<evidence type="ECO:0000313" key="2">
    <source>
        <dbReference type="Proteomes" id="UP000033945"/>
    </source>
</evidence>
<name>A0A0G1IUW4_9BACT</name>
<evidence type="ECO:0008006" key="3">
    <source>
        <dbReference type="Google" id="ProtNLM"/>
    </source>
</evidence>
<gene>
    <name evidence="1" type="ORF">UW55_C0006G0025</name>
</gene>
<comment type="caution">
    <text evidence="1">The sequence shown here is derived from an EMBL/GenBank/DDBJ whole genome shotgun (WGS) entry which is preliminary data.</text>
</comment>